<dbReference type="InParanoid" id="A0A0C3FAK6"/>
<evidence type="ECO:0000313" key="1">
    <source>
        <dbReference type="EMBL" id="KIM76771.1"/>
    </source>
</evidence>
<dbReference type="AlphaFoldDB" id="A0A0C3FAK6"/>
<dbReference type="EMBL" id="KN833031">
    <property type="protein sequence ID" value="KIM76771.1"/>
    <property type="molecule type" value="Genomic_DNA"/>
</dbReference>
<keyword evidence="2" id="KW-1185">Reference proteome</keyword>
<reference evidence="2" key="2">
    <citation type="submission" date="2015-01" db="EMBL/GenBank/DDBJ databases">
        <title>Evolutionary Origins and Diversification of the Mycorrhizal Mutualists.</title>
        <authorList>
            <consortium name="DOE Joint Genome Institute"/>
            <consortium name="Mycorrhizal Genomics Consortium"/>
            <person name="Kohler A."/>
            <person name="Kuo A."/>
            <person name="Nagy L.G."/>
            <person name="Floudas D."/>
            <person name="Copeland A."/>
            <person name="Barry K.W."/>
            <person name="Cichocki N."/>
            <person name="Veneault-Fourrey C."/>
            <person name="LaButti K."/>
            <person name="Lindquist E.A."/>
            <person name="Lipzen A."/>
            <person name="Lundell T."/>
            <person name="Morin E."/>
            <person name="Murat C."/>
            <person name="Riley R."/>
            <person name="Ohm R."/>
            <person name="Sun H."/>
            <person name="Tunlid A."/>
            <person name="Henrissat B."/>
            <person name="Grigoriev I.V."/>
            <person name="Hibbett D.S."/>
            <person name="Martin F."/>
        </authorList>
    </citation>
    <scope>NUCLEOTIDE SEQUENCE [LARGE SCALE GENOMIC DNA]</scope>
    <source>
        <strain evidence="2">F 1598</strain>
    </source>
</reference>
<protein>
    <submittedName>
        <fullName evidence="1">Uncharacterized protein</fullName>
    </submittedName>
</protein>
<organism evidence="1 2">
    <name type="scientific">Piloderma croceum (strain F 1598)</name>
    <dbReference type="NCBI Taxonomy" id="765440"/>
    <lineage>
        <taxon>Eukaryota</taxon>
        <taxon>Fungi</taxon>
        <taxon>Dikarya</taxon>
        <taxon>Basidiomycota</taxon>
        <taxon>Agaricomycotina</taxon>
        <taxon>Agaricomycetes</taxon>
        <taxon>Agaricomycetidae</taxon>
        <taxon>Atheliales</taxon>
        <taxon>Atheliaceae</taxon>
        <taxon>Piloderma</taxon>
    </lineage>
</organism>
<proteinExistence type="predicted"/>
<reference evidence="1 2" key="1">
    <citation type="submission" date="2014-04" db="EMBL/GenBank/DDBJ databases">
        <authorList>
            <consortium name="DOE Joint Genome Institute"/>
            <person name="Kuo A."/>
            <person name="Tarkka M."/>
            <person name="Buscot F."/>
            <person name="Kohler A."/>
            <person name="Nagy L.G."/>
            <person name="Floudas D."/>
            <person name="Copeland A."/>
            <person name="Barry K.W."/>
            <person name="Cichocki N."/>
            <person name="Veneault-Fourrey C."/>
            <person name="LaButti K."/>
            <person name="Lindquist E.A."/>
            <person name="Lipzen A."/>
            <person name="Lundell T."/>
            <person name="Morin E."/>
            <person name="Murat C."/>
            <person name="Sun H."/>
            <person name="Tunlid A."/>
            <person name="Henrissat B."/>
            <person name="Grigoriev I.V."/>
            <person name="Hibbett D.S."/>
            <person name="Martin F."/>
            <person name="Nordberg H.P."/>
            <person name="Cantor M.N."/>
            <person name="Hua S.X."/>
        </authorList>
    </citation>
    <scope>NUCLEOTIDE SEQUENCE [LARGE SCALE GENOMIC DNA]</scope>
    <source>
        <strain evidence="1 2">F 1598</strain>
    </source>
</reference>
<evidence type="ECO:0000313" key="2">
    <source>
        <dbReference type="Proteomes" id="UP000054166"/>
    </source>
</evidence>
<dbReference type="HOGENOM" id="CLU_3069531_0_0_1"/>
<sequence>MLGLDRNAGSSTALSQRMRSNVSIAVACSRFLLIDALDKQMQSSLRAISVGDG</sequence>
<dbReference type="Proteomes" id="UP000054166">
    <property type="component" value="Unassembled WGS sequence"/>
</dbReference>
<name>A0A0C3FAK6_PILCF</name>
<gene>
    <name evidence="1" type="ORF">PILCRDRAFT_825996</name>
</gene>
<accession>A0A0C3FAK6</accession>